<dbReference type="PIRSF" id="PIRSF003230">
    <property type="entry name" value="YbgC"/>
    <property type="match status" value="1"/>
</dbReference>
<dbReference type="InterPro" id="IPR029069">
    <property type="entry name" value="HotDog_dom_sf"/>
</dbReference>
<dbReference type="SUPFAM" id="SSF54637">
    <property type="entry name" value="Thioesterase/thiol ester dehydrase-isomerase"/>
    <property type="match status" value="1"/>
</dbReference>
<dbReference type="PANTHER" id="PTHR31793">
    <property type="entry name" value="4-HYDROXYBENZOYL-COA THIOESTERASE FAMILY MEMBER"/>
    <property type="match status" value="1"/>
</dbReference>
<protein>
    <submittedName>
        <fullName evidence="3">Thioesterase family protein</fullName>
        <ecNumber evidence="3">3.1.2.-</ecNumber>
    </submittedName>
</protein>
<name>A0ABZ1CA28_9BACT</name>
<gene>
    <name evidence="3" type="ORF">K1X11_003940</name>
</gene>
<evidence type="ECO:0000313" key="3">
    <source>
        <dbReference type="EMBL" id="WRQ88541.1"/>
    </source>
</evidence>
<evidence type="ECO:0000256" key="2">
    <source>
        <dbReference type="ARBA" id="ARBA00022801"/>
    </source>
</evidence>
<dbReference type="InterPro" id="IPR050563">
    <property type="entry name" value="4-hydroxybenzoyl-CoA_TE"/>
</dbReference>
<dbReference type="EMBL" id="CP139781">
    <property type="protein sequence ID" value="WRQ88541.1"/>
    <property type="molecule type" value="Genomic_DNA"/>
</dbReference>
<dbReference type="Pfam" id="PF13279">
    <property type="entry name" value="4HBT_2"/>
    <property type="match status" value="1"/>
</dbReference>
<dbReference type="Proteomes" id="UP000738431">
    <property type="component" value="Chromosome"/>
</dbReference>
<dbReference type="Gene3D" id="3.10.129.10">
    <property type="entry name" value="Hotdog Thioesterase"/>
    <property type="match status" value="1"/>
</dbReference>
<accession>A0ABZ1CA28</accession>
<dbReference type="PANTHER" id="PTHR31793:SF27">
    <property type="entry name" value="NOVEL THIOESTERASE SUPERFAMILY DOMAIN AND SAPOSIN A-TYPE DOMAIN CONTAINING PROTEIN (0610012H03RIK)"/>
    <property type="match status" value="1"/>
</dbReference>
<dbReference type="InterPro" id="IPR006684">
    <property type="entry name" value="YbgC/YbaW"/>
</dbReference>
<keyword evidence="4" id="KW-1185">Reference proteome</keyword>
<evidence type="ECO:0000256" key="1">
    <source>
        <dbReference type="ARBA" id="ARBA00005953"/>
    </source>
</evidence>
<dbReference type="RefSeq" id="WP_221032975.1">
    <property type="nucleotide sequence ID" value="NZ_CP139781.1"/>
</dbReference>
<dbReference type="GO" id="GO:0016787">
    <property type="term" value="F:hydrolase activity"/>
    <property type="evidence" value="ECO:0007669"/>
    <property type="project" value="UniProtKB-KW"/>
</dbReference>
<sequence length="134" mass="15487">MLESRTTIRVRYAETDAMAIVYHGSYLPWLEVARTQLLRDYGYPYRDLEQAGYRLPVLDLSVSYRRPAVYDDDVEIHAVIRDRPGIRIKIDYEIRRGEDLLATAQTTHAFVDAKGQPTRPPADFMAAMRAYFTA</sequence>
<proteinExistence type="inferred from homology"/>
<dbReference type="CDD" id="cd00586">
    <property type="entry name" value="4HBT"/>
    <property type="match status" value="1"/>
</dbReference>
<evidence type="ECO:0000313" key="4">
    <source>
        <dbReference type="Proteomes" id="UP000738431"/>
    </source>
</evidence>
<keyword evidence="2 3" id="KW-0378">Hydrolase</keyword>
<comment type="similarity">
    <text evidence="1">Belongs to the 4-hydroxybenzoyl-CoA thioesterase family.</text>
</comment>
<dbReference type="NCBIfam" id="TIGR00051">
    <property type="entry name" value="YbgC/FadM family acyl-CoA thioesterase"/>
    <property type="match status" value="1"/>
</dbReference>
<reference evidence="3 4" key="1">
    <citation type="submission" date="2023-12" db="EMBL/GenBank/DDBJ databases">
        <title>Description of an unclassified Opitutus bacterium of Verrucomicrobiota.</title>
        <authorList>
            <person name="Zhang D.-F."/>
        </authorList>
    </citation>
    <scope>NUCLEOTIDE SEQUENCE [LARGE SCALE GENOMIC DNA]</scope>
    <source>
        <strain evidence="3 4">WL0086</strain>
    </source>
</reference>
<dbReference type="EC" id="3.1.2.-" evidence="3"/>
<organism evidence="3 4">
    <name type="scientific">Actomonas aquatica</name>
    <dbReference type="NCBI Taxonomy" id="2866162"/>
    <lineage>
        <taxon>Bacteria</taxon>
        <taxon>Pseudomonadati</taxon>
        <taxon>Verrucomicrobiota</taxon>
        <taxon>Opitutia</taxon>
        <taxon>Opitutales</taxon>
        <taxon>Opitutaceae</taxon>
        <taxon>Actomonas</taxon>
    </lineage>
</organism>